<dbReference type="InterPro" id="IPR005491">
    <property type="entry name" value="ENT_dom"/>
</dbReference>
<dbReference type="EMBL" id="CAJFDI010000006">
    <property type="protein sequence ID" value="CAD5235753.1"/>
    <property type="molecule type" value="Genomic_DNA"/>
</dbReference>
<dbReference type="AlphaFoldDB" id="A0A1I7S0K4"/>
<dbReference type="GO" id="GO:0005634">
    <property type="term" value="C:nucleus"/>
    <property type="evidence" value="ECO:0007669"/>
    <property type="project" value="UniProtKB-SubCell"/>
</dbReference>
<dbReference type="SUPFAM" id="SSF158639">
    <property type="entry name" value="ENT-like"/>
    <property type="match status" value="1"/>
</dbReference>
<protein>
    <submittedName>
        <fullName evidence="5">(pine wood nematode) hypothetical protein</fullName>
    </submittedName>
    <submittedName>
        <fullName evidence="8">ENT domain-containing protein</fullName>
    </submittedName>
</protein>
<dbReference type="PROSITE" id="PS51138">
    <property type="entry name" value="ENT"/>
    <property type="match status" value="1"/>
</dbReference>
<name>A0A1I7S0K4_BURXY</name>
<feature type="domain" description="ENT" evidence="4">
    <location>
        <begin position="13"/>
        <end position="97"/>
    </location>
</feature>
<dbReference type="InterPro" id="IPR036142">
    <property type="entry name" value="ENT_dom-like_sf"/>
</dbReference>
<organism evidence="6 8">
    <name type="scientific">Bursaphelenchus xylophilus</name>
    <name type="common">Pinewood nematode worm</name>
    <name type="synonym">Aphelenchoides xylophilus</name>
    <dbReference type="NCBI Taxonomy" id="6326"/>
    <lineage>
        <taxon>Eukaryota</taxon>
        <taxon>Metazoa</taxon>
        <taxon>Ecdysozoa</taxon>
        <taxon>Nematoda</taxon>
        <taxon>Chromadorea</taxon>
        <taxon>Rhabditida</taxon>
        <taxon>Tylenchina</taxon>
        <taxon>Tylenchomorpha</taxon>
        <taxon>Aphelenchoidea</taxon>
        <taxon>Aphelenchoididae</taxon>
        <taxon>Bursaphelenchus</taxon>
    </lineage>
</organism>
<feature type="region of interest" description="Disordered" evidence="3">
    <location>
        <begin position="677"/>
        <end position="697"/>
    </location>
</feature>
<feature type="region of interest" description="Disordered" evidence="3">
    <location>
        <begin position="326"/>
        <end position="408"/>
    </location>
</feature>
<dbReference type="EMBL" id="CAJFCV020000006">
    <property type="protein sequence ID" value="CAG9132308.1"/>
    <property type="molecule type" value="Genomic_DNA"/>
</dbReference>
<dbReference type="Proteomes" id="UP000582659">
    <property type="component" value="Unassembled WGS sequence"/>
</dbReference>
<accession>A0A1I7S0K4</accession>
<feature type="compositionally biased region" description="Basic and acidic residues" evidence="3">
    <location>
        <begin position="455"/>
        <end position="467"/>
    </location>
</feature>
<sequence length="697" mass="79438">MALASGTPDFHDAVEKLRLLENNALDSVVRAFRAQGPLTLYKEILLDHLRSALFVSQSDFAASGERAMLDEELQGICQCLNPSYNSFHSWAKAAAPIFPEDFSLHLKRLPESITDFSKKSIDDPTKVRRFYDKHCREEKVAAAKLVTLPKQLFVPERLRQVLMATETSPRLDLNSKHTQTCDDQIPSTSNSIPVMDNVERNSMNSEESASTSLKRPRMSPEGFEDLEPFDKFIKRELRIPDLPRIPTDTPGEVYRDYRPAVRPLHRSGSRTMDLNGKGRPQKINYDGFVQGFHKEVPFKTKAEVEGLNALIYLKTVLGLNNKKKVDEKVTEETNGMEEEYQEEDGEEEEQETNNEEDERDKSPPEALERLPDELEEEVEEEYELTDGMEAQFDQSDEDDSQHFTQQGAGAHYLLERVQEMEELEIEVDEVKNGLSEEFERCLEEKMVPSTSCTEAEGKYDSHDEDQEARYDLVPEYDGEVEIFDEKEEKMNVEENEIGKPLELMVQREDEEEESHFDRESPPKLEKMDGIGENWVPDDGKCNGNGDTNSTDDLSQSYAYHGLESASHSQDSSEISSEKMKNCKRRQSEPIDKERMSKTTSSTHKRPKIRWKFGSIGSISNKMSIENQSNGKITEKEDVRNGFSRQIDRKIEDLDVNEVKNTVIGMVDRVSTCNGHGEDNGIEDFASSSTAMSTEAIQ</sequence>
<feature type="region of interest" description="Disordered" evidence="3">
    <location>
        <begin position="448"/>
        <end position="467"/>
    </location>
</feature>
<evidence type="ECO:0000259" key="4">
    <source>
        <dbReference type="PROSITE" id="PS51138"/>
    </source>
</evidence>
<feature type="compositionally biased region" description="Basic and acidic residues" evidence="3">
    <location>
        <begin position="515"/>
        <end position="529"/>
    </location>
</feature>
<reference evidence="8" key="1">
    <citation type="submission" date="2016-11" db="UniProtKB">
        <authorList>
            <consortium name="WormBaseParasite"/>
        </authorList>
    </citation>
    <scope>IDENTIFICATION</scope>
</reference>
<dbReference type="Gene3D" id="1.10.1240.40">
    <property type="entry name" value="ENT domain"/>
    <property type="match status" value="1"/>
</dbReference>
<reference evidence="5" key="2">
    <citation type="submission" date="2020-09" db="EMBL/GenBank/DDBJ databases">
        <authorList>
            <person name="Kikuchi T."/>
        </authorList>
    </citation>
    <scope>NUCLEOTIDE SEQUENCE</scope>
    <source>
        <strain evidence="5">Ka4C1</strain>
    </source>
</reference>
<dbReference type="OrthoDB" id="10035579at2759"/>
<feature type="compositionally biased region" description="Polar residues" evidence="3">
    <location>
        <begin position="176"/>
        <end position="192"/>
    </location>
</feature>
<feature type="compositionally biased region" description="Acidic residues" evidence="3">
    <location>
        <begin position="373"/>
        <end position="386"/>
    </location>
</feature>
<dbReference type="Proteomes" id="UP000659654">
    <property type="component" value="Unassembled WGS sequence"/>
</dbReference>
<evidence type="ECO:0000313" key="6">
    <source>
        <dbReference type="Proteomes" id="UP000095284"/>
    </source>
</evidence>
<evidence type="ECO:0000256" key="3">
    <source>
        <dbReference type="SAM" id="MobiDB-lite"/>
    </source>
</evidence>
<evidence type="ECO:0000256" key="2">
    <source>
        <dbReference type="ARBA" id="ARBA00023242"/>
    </source>
</evidence>
<keyword evidence="2" id="KW-0539">Nucleus</keyword>
<feature type="region of interest" description="Disordered" evidence="3">
    <location>
        <begin position="483"/>
        <end position="612"/>
    </location>
</feature>
<evidence type="ECO:0000313" key="7">
    <source>
        <dbReference type="Proteomes" id="UP000659654"/>
    </source>
</evidence>
<keyword evidence="7" id="KW-1185">Reference proteome</keyword>
<dbReference type="SMART" id="SM01191">
    <property type="entry name" value="ENT"/>
    <property type="match status" value="1"/>
</dbReference>
<evidence type="ECO:0000313" key="5">
    <source>
        <dbReference type="EMBL" id="CAD5235753.1"/>
    </source>
</evidence>
<comment type="subcellular location">
    <subcellularLocation>
        <location evidence="1">Nucleus</location>
    </subcellularLocation>
</comment>
<dbReference type="SMR" id="A0A1I7S0K4"/>
<feature type="compositionally biased region" description="Polar residues" evidence="3">
    <location>
        <begin position="544"/>
        <end position="557"/>
    </location>
</feature>
<feature type="compositionally biased region" description="Polar residues" evidence="3">
    <location>
        <begin position="685"/>
        <end position="697"/>
    </location>
</feature>
<dbReference type="WBParaSite" id="BXY_0652800.1">
    <property type="protein sequence ID" value="BXY_0652800.1"/>
    <property type="gene ID" value="BXY_0652800"/>
</dbReference>
<dbReference type="Proteomes" id="UP000095284">
    <property type="component" value="Unplaced"/>
</dbReference>
<dbReference type="eggNOG" id="KOG4675">
    <property type="taxonomic scope" value="Eukaryota"/>
</dbReference>
<feature type="compositionally biased region" description="Basic and acidic residues" evidence="3">
    <location>
        <begin position="486"/>
        <end position="499"/>
    </location>
</feature>
<feature type="compositionally biased region" description="Basic and acidic residues" evidence="3">
    <location>
        <begin position="359"/>
        <end position="372"/>
    </location>
</feature>
<proteinExistence type="predicted"/>
<evidence type="ECO:0000313" key="8">
    <source>
        <dbReference type="WBParaSite" id="BXY_0652800.1"/>
    </source>
</evidence>
<evidence type="ECO:0000256" key="1">
    <source>
        <dbReference type="ARBA" id="ARBA00004123"/>
    </source>
</evidence>
<feature type="region of interest" description="Disordered" evidence="3">
    <location>
        <begin position="173"/>
        <end position="221"/>
    </location>
</feature>
<dbReference type="Pfam" id="PF03735">
    <property type="entry name" value="ENT"/>
    <property type="match status" value="1"/>
</dbReference>
<feature type="compositionally biased region" description="Basic and acidic residues" evidence="3">
    <location>
        <begin position="575"/>
        <end position="596"/>
    </location>
</feature>
<feature type="compositionally biased region" description="Polar residues" evidence="3">
    <location>
        <begin position="200"/>
        <end position="213"/>
    </location>
</feature>
<gene>
    <name evidence="5" type="ORF">BXYJ_LOCUS15844</name>
</gene>
<feature type="compositionally biased region" description="Acidic residues" evidence="3">
    <location>
        <begin position="334"/>
        <end position="358"/>
    </location>
</feature>
<feature type="compositionally biased region" description="Low complexity" evidence="3">
    <location>
        <begin position="563"/>
        <end position="574"/>
    </location>
</feature>